<dbReference type="Pfam" id="PF13855">
    <property type="entry name" value="LRR_8"/>
    <property type="match status" value="1"/>
</dbReference>
<dbReference type="SUPFAM" id="SSF52058">
    <property type="entry name" value="L domain-like"/>
    <property type="match status" value="1"/>
</dbReference>
<evidence type="ECO:0000256" key="7">
    <source>
        <dbReference type="ARBA" id="ARBA00022692"/>
    </source>
</evidence>
<evidence type="ECO:0000256" key="20">
    <source>
        <dbReference type="SAM" id="SignalP"/>
    </source>
</evidence>
<dbReference type="InterPro" id="IPR000719">
    <property type="entry name" value="Prot_kinase_dom"/>
</dbReference>
<dbReference type="Pfam" id="PF07714">
    <property type="entry name" value="PK_Tyr_Ser-Thr"/>
    <property type="match status" value="1"/>
</dbReference>
<feature type="domain" description="Protein kinase" evidence="21">
    <location>
        <begin position="602"/>
        <end position="877"/>
    </location>
</feature>
<keyword evidence="14 19" id="KW-0472">Membrane</keyword>
<keyword evidence="5" id="KW-0433">Leucine-rich repeat</keyword>
<dbReference type="Gene3D" id="1.10.510.10">
    <property type="entry name" value="Transferase(Phosphotransferase) domain 1"/>
    <property type="match status" value="1"/>
</dbReference>
<evidence type="ECO:0000256" key="10">
    <source>
        <dbReference type="ARBA" id="ARBA00022741"/>
    </source>
</evidence>
<keyword evidence="23" id="KW-1185">Reference proteome</keyword>
<evidence type="ECO:0000256" key="6">
    <source>
        <dbReference type="ARBA" id="ARBA00022679"/>
    </source>
</evidence>
<dbReference type="SUPFAM" id="SSF56112">
    <property type="entry name" value="Protein kinase-like (PK-like)"/>
    <property type="match status" value="1"/>
</dbReference>
<evidence type="ECO:0000313" key="23">
    <source>
        <dbReference type="Proteomes" id="UP000015105"/>
    </source>
</evidence>
<accession>A0A452ZLM5</accession>
<evidence type="ECO:0000256" key="16">
    <source>
        <dbReference type="ARBA" id="ARBA00047899"/>
    </source>
</evidence>
<dbReference type="PROSITE" id="PS00108">
    <property type="entry name" value="PROTEIN_KINASE_ST"/>
    <property type="match status" value="1"/>
</dbReference>
<reference evidence="22" key="4">
    <citation type="submission" date="2019-03" db="UniProtKB">
        <authorList>
            <consortium name="EnsemblPlants"/>
        </authorList>
    </citation>
    <scope>IDENTIFICATION</scope>
</reference>
<comment type="catalytic activity">
    <reaction evidence="17">
        <text>L-seryl-[protein] + ATP = O-phospho-L-seryl-[protein] + ADP + H(+)</text>
        <dbReference type="Rhea" id="RHEA:17989"/>
        <dbReference type="Rhea" id="RHEA-COMP:9863"/>
        <dbReference type="Rhea" id="RHEA-COMP:11604"/>
        <dbReference type="ChEBI" id="CHEBI:15378"/>
        <dbReference type="ChEBI" id="CHEBI:29999"/>
        <dbReference type="ChEBI" id="CHEBI:30616"/>
        <dbReference type="ChEBI" id="CHEBI:83421"/>
        <dbReference type="ChEBI" id="CHEBI:456216"/>
        <dbReference type="EC" id="2.7.11.1"/>
    </reaction>
</comment>
<dbReference type="InterPro" id="IPR024788">
    <property type="entry name" value="Malectin-like_Carb-bd_dom"/>
</dbReference>
<dbReference type="GO" id="GO:0004674">
    <property type="term" value="F:protein serine/threonine kinase activity"/>
    <property type="evidence" value="ECO:0007669"/>
    <property type="project" value="UniProtKB-KW"/>
</dbReference>
<dbReference type="FunFam" id="3.80.10.10:FF:000129">
    <property type="entry name" value="Leucine-rich repeat receptor-like kinase"/>
    <property type="match status" value="1"/>
</dbReference>
<dbReference type="InterPro" id="IPR001611">
    <property type="entry name" value="Leu-rich_rpt"/>
</dbReference>
<evidence type="ECO:0000256" key="14">
    <source>
        <dbReference type="ARBA" id="ARBA00023136"/>
    </source>
</evidence>
<dbReference type="PANTHER" id="PTHR45631">
    <property type="entry name" value="OS07G0107800 PROTEIN-RELATED"/>
    <property type="match status" value="1"/>
</dbReference>
<feature type="binding site" evidence="18">
    <location>
        <position position="630"/>
    </location>
    <ligand>
        <name>ATP</name>
        <dbReference type="ChEBI" id="CHEBI:30616"/>
    </ligand>
</feature>
<dbReference type="FunFam" id="1.10.510.10:FF:000146">
    <property type="entry name" value="LRR receptor-like serine/threonine-protein kinase IOS1"/>
    <property type="match status" value="1"/>
</dbReference>
<evidence type="ECO:0000256" key="8">
    <source>
        <dbReference type="ARBA" id="ARBA00022729"/>
    </source>
</evidence>
<dbReference type="InterPro" id="IPR008271">
    <property type="entry name" value="Ser/Thr_kinase_AS"/>
</dbReference>
<evidence type="ECO:0000256" key="1">
    <source>
        <dbReference type="ARBA" id="ARBA00004162"/>
    </source>
</evidence>
<comment type="subcellular location">
    <subcellularLocation>
        <location evidence="1">Cell membrane</location>
        <topology evidence="1">Single-pass membrane protein</topology>
    </subcellularLocation>
</comment>
<keyword evidence="3" id="KW-0723">Serine/threonine-protein kinase</keyword>
<dbReference type="InterPro" id="IPR011009">
    <property type="entry name" value="Kinase-like_dom_sf"/>
</dbReference>
<evidence type="ECO:0000259" key="21">
    <source>
        <dbReference type="PROSITE" id="PS50011"/>
    </source>
</evidence>
<dbReference type="EnsemblPlants" id="AET1Gv20824600.4">
    <property type="protein sequence ID" value="AET1Gv20824600.4"/>
    <property type="gene ID" value="AET1Gv20824600"/>
</dbReference>
<keyword evidence="10 18" id="KW-0547">Nucleotide-binding</keyword>
<evidence type="ECO:0000313" key="22">
    <source>
        <dbReference type="EnsemblPlants" id="AET1Gv20824600.4"/>
    </source>
</evidence>
<dbReference type="PROSITE" id="PS50011">
    <property type="entry name" value="PROTEIN_KINASE_DOM"/>
    <property type="match status" value="1"/>
</dbReference>
<dbReference type="PROSITE" id="PS00107">
    <property type="entry name" value="PROTEIN_KINASE_ATP"/>
    <property type="match status" value="1"/>
</dbReference>
<evidence type="ECO:0000256" key="4">
    <source>
        <dbReference type="ARBA" id="ARBA00022553"/>
    </source>
</evidence>
<dbReference type="InterPro" id="IPR032675">
    <property type="entry name" value="LRR_dom_sf"/>
</dbReference>
<dbReference type="SMART" id="SM00220">
    <property type="entry name" value="S_TKc"/>
    <property type="match status" value="1"/>
</dbReference>
<dbReference type="InterPro" id="IPR001245">
    <property type="entry name" value="Ser-Thr/Tyr_kinase_cat_dom"/>
</dbReference>
<dbReference type="Gene3D" id="3.30.200.20">
    <property type="entry name" value="Phosphorylase Kinase, domain 1"/>
    <property type="match status" value="1"/>
</dbReference>
<evidence type="ECO:0000256" key="18">
    <source>
        <dbReference type="PROSITE-ProRule" id="PRU10141"/>
    </source>
</evidence>
<sequence>SSMCARSRMSQPSMATQSSLTLLLSLTAAAVGVLQVHGQRAPSLEGFITIDCGQEQGSYTDPITKIPVSSDAGFTDAGYNYNISAEYMKPQPQLAKTYHTVRGFPDTARGCYTLPSLVPGSKYLIRAFFRYSNYDGLNKLPIFDLYLGVNLWRTVNITRAEWTVLAEVMAVIPDESVQVCLVNIGSGTPFISSLSLRPLENTLYQQVNATQGLGLVDRRNMGGAGTYPIRYPDDPYDRTWMPQSNPNLWLDISTKEKVQESVGNLRLHVPSAVMQTAVTALNGSKSKTVEVSWETELDHVHPTPGCIAILYTSELQILAGNDVRQFNIIVDDGPTDLPHMPEYLVTHGFANVEPHKCLSRYNFSMTATANSTLPPIINAFEYFSVISTANVGTDIQDVFAIDGIKTKYRVKRNWMGDPCAPKTFKWDGLTCSYAISGRPRITSINMSSNGLSGDISSHFSDLKDIQSLDLSYNKLTGSIPNVLAQLPSLVFLDLTGNQLNGSIPSGLLKRSQDGTLTLRYNKNPNLCNRNSSCQHTKTKKNYKHAVYIVVPIVAVAVIGALVVLLILIVRKKKGATRRSKGQDHQHLDNHRFTYKELQTITDNFKIVLGQGGFGTVYDGFLQDGTQVAVKLRSQSSNQDVREFLTEAQTLTKIHHKNLVSLVGYCKDGMYLALVYEHMSEGNLEDKLRGRDHNDVPLTWRQRLCIALQSAQGLEYLHKSCSPPFVHRDVKTSNILLNKNLEAKVADFGLMKAFNHEDDTHISTARVIGTRGYLAPEYARALQLNEKSDVYSFGVVLLEVITGQPTILQSTEAIHIVQWARLHLSGGNIEEVVDARMQGDYNVNNMWKVVDLALKCTEHDPVQRPTMTNVASQLQYCLELEGENNTRHNANTTFYTMKDSSGIRDLPMM</sequence>
<feature type="chain" id="PRO_5019549587" description="non-specific serine/threonine protein kinase" evidence="20">
    <location>
        <begin position="39"/>
        <end position="908"/>
    </location>
</feature>
<evidence type="ECO:0000256" key="11">
    <source>
        <dbReference type="ARBA" id="ARBA00022777"/>
    </source>
</evidence>
<dbReference type="GO" id="GO:0005886">
    <property type="term" value="C:plasma membrane"/>
    <property type="evidence" value="ECO:0007669"/>
    <property type="project" value="UniProtKB-SubCell"/>
</dbReference>
<evidence type="ECO:0000256" key="5">
    <source>
        <dbReference type="ARBA" id="ARBA00022614"/>
    </source>
</evidence>
<evidence type="ECO:0000256" key="12">
    <source>
        <dbReference type="ARBA" id="ARBA00022840"/>
    </source>
</evidence>
<keyword evidence="4" id="KW-0597">Phosphoprotein</keyword>
<reference evidence="22" key="5">
    <citation type="journal article" date="2021" name="G3 (Bethesda)">
        <title>Aegilops tauschii genome assembly Aet v5.0 features greater sequence contiguity and improved annotation.</title>
        <authorList>
            <person name="Wang L."/>
            <person name="Zhu T."/>
            <person name="Rodriguez J.C."/>
            <person name="Deal K.R."/>
            <person name="Dubcovsky J."/>
            <person name="McGuire P.E."/>
            <person name="Lux T."/>
            <person name="Spannagl M."/>
            <person name="Mayer K.F.X."/>
            <person name="Baldrich P."/>
            <person name="Meyers B.C."/>
            <person name="Huo N."/>
            <person name="Gu Y.Q."/>
            <person name="Zhou H."/>
            <person name="Devos K.M."/>
            <person name="Bennetzen J.L."/>
            <person name="Unver T."/>
            <person name="Budak H."/>
            <person name="Gulick P.J."/>
            <person name="Galiba G."/>
            <person name="Kalapos B."/>
            <person name="Nelson D.R."/>
            <person name="Li P."/>
            <person name="You F.M."/>
            <person name="Luo M.C."/>
            <person name="Dvorak J."/>
        </authorList>
    </citation>
    <scope>NUCLEOTIDE SEQUENCE [LARGE SCALE GENOMIC DNA]</scope>
    <source>
        <strain evidence="22">cv. AL8/78</strain>
    </source>
</reference>
<evidence type="ECO:0000256" key="2">
    <source>
        <dbReference type="ARBA" id="ARBA00012513"/>
    </source>
</evidence>
<reference evidence="22" key="3">
    <citation type="journal article" date="2017" name="Nature">
        <title>Genome sequence of the progenitor of the wheat D genome Aegilops tauschii.</title>
        <authorList>
            <person name="Luo M.C."/>
            <person name="Gu Y.Q."/>
            <person name="Puiu D."/>
            <person name="Wang H."/>
            <person name="Twardziok S.O."/>
            <person name="Deal K.R."/>
            <person name="Huo N."/>
            <person name="Zhu T."/>
            <person name="Wang L."/>
            <person name="Wang Y."/>
            <person name="McGuire P.E."/>
            <person name="Liu S."/>
            <person name="Long H."/>
            <person name="Ramasamy R.K."/>
            <person name="Rodriguez J.C."/>
            <person name="Van S.L."/>
            <person name="Yuan L."/>
            <person name="Wang Z."/>
            <person name="Xia Z."/>
            <person name="Xiao L."/>
            <person name="Anderson O.D."/>
            <person name="Ouyang S."/>
            <person name="Liang Y."/>
            <person name="Zimin A.V."/>
            <person name="Pertea G."/>
            <person name="Qi P."/>
            <person name="Bennetzen J.L."/>
            <person name="Dai X."/>
            <person name="Dawson M.W."/>
            <person name="Muller H.G."/>
            <person name="Kugler K."/>
            <person name="Rivarola-Duarte L."/>
            <person name="Spannagl M."/>
            <person name="Mayer K.F.X."/>
            <person name="Lu F.H."/>
            <person name="Bevan M.W."/>
            <person name="Leroy P."/>
            <person name="Li P."/>
            <person name="You F.M."/>
            <person name="Sun Q."/>
            <person name="Liu Z."/>
            <person name="Lyons E."/>
            <person name="Wicker T."/>
            <person name="Salzberg S.L."/>
            <person name="Devos K.M."/>
            <person name="Dvorak J."/>
        </authorList>
    </citation>
    <scope>NUCLEOTIDE SEQUENCE [LARGE SCALE GENOMIC DNA]</scope>
    <source>
        <strain evidence="22">cv. AL8/78</strain>
    </source>
</reference>
<dbReference type="Pfam" id="PF12819">
    <property type="entry name" value="Malectin_like"/>
    <property type="match status" value="1"/>
</dbReference>
<evidence type="ECO:0000256" key="15">
    <source>
        <dbReference type="ARBA" id="ARBA00023170"/>
    </source>
</evidence>
<keyword evidence="15" id="KW-0675">Receptor</keyword>
<dbReference type="Gene3D" id="3.80.10.10">
    <property type="entry name" value="Ribonuclease Inhibitor"/>
    <property type="match status" value="1"/>
</dbReference>
<dbReference type="PANTHER" id="PTHR45631:SF217">
    <property type="entry name" value="PROTEIN KINASE DOMAIN-CONTAINING PROTEIN"/>
    <property type="match status" value="1"/>
</dbReference>
<keyword evidence="7 19" id="KW-0812">Transmembrane</keyword>
<reference evidence="23" key="2">
    <citation type="journal article" date="2017" name="Nat. Plants">
        <title>The Aegilops tauschii genome reveals multiple impacts of transposons.</title>
        <authorList>
            <person name="Zhao G."/>
            <person name="Zou C."/>
            <person name="Li K."/>
            <person name="Wang K."/>
            <person name="Li T."/>
            <person name="Gao L."/>
            <person name="Zhang X."/>
            <person name="Wang H."/>
            <person name="Yang Z."/>
            <person name="Liu X."/>
            <person name="Jiang W."/>
            <person name="Mao L."/>
            <person name="Kong X."/>
            <person name="Jiao Y."/>
            <person name="Jia J."/>
        </authorList>
    </citation>
    <scope>NUCLEOTIDE SEQUENCE [LARGE SCALE GENOMIC DNA]</scope>
    <source>
        <strain evidence="23">cv. AL8/78</strain>
    </source>
</reference>
<feature type="transmembrane region" description="Helical" evidence="19">
    <location>
        <begin position="545"/>
        <end position="569"/>
    </location>
</feature>
<keyword evidence="11" id="KW-0418">Kinase</keyword>
<name>A0A452ZLM5_AEGTS</name>
<dbReference type="GO" id="GO:0005524">
    <property type="term" value="F:ATP binding"/>
    <property type="evidence" value="ECO:0007669"/>
    <property type="project" value="UniProtKB-UniRule"/>
</dbReference>
<keyword evidence="13 19" id="KW-1133">Transmembrane helix</keyword>
<evidence type="ECO:0000256" key="3">
    <source>
        <dbReference type="ARBA" id="ARBA00022527"/>
    </source>
</evidence>
<keyword evidence="9" id="KW-0677">Repeat</keyword>
<dbReference type="STRING" id="200361.A0A452ZLM5"/>
<proteinExistence type="predicted"/>
<protein>
    <recommendedName>
        <fullName evidence="2">non-specific serine/threonine protein kinase</fullName>
        <ecNumber evidence="2">2.7.11.1</ecNumber>
    </recommendedName>
</protein>
<dbReference type="Proteomes" id="UP000015105">
    <property type="component" value="Chromosome 1D"/>
</dbReference>
<dbReference type="EC" id="2.7.11.1" evidence="2"/>
<reference evidence="23" key="1">
    <citation type="journal article" date="2014" name="Science">
        <title>Ancient hybridizations among the ancestral genomes of bread wheat.</title>
        <authorList>
            <consortium name="International Wheat Genome Sequencing Consortium,"/>
            <person name="Marcussen T."/>
            <person name="Sandve S.R."/>
            <person name="Heier L."/>
            <person name="Spannagl M."/>
            <person name="Pfeifer M."/>
            <person name="Jakobsen K.S."/>
            <person name="Wulff B.B."/>
            <person name="Steuernagel B."/>
            <person name="Mayer K.F."/>
            <person name="Olsen O.A."/>
        </authorList>
    </citation>
    <scope>NUCLEOTIDE SEQUENCE [LARGE SCALE GENOMIC DNA]</scope>
    <source>
        <strain evidence="23">cv. AL8/78</strain>
    </source>
</reference>
<comment type="catalytic activity">
    <reaction evidence="16">
        <text>L-threonyl-[protein] + ATP = O-phospho-L-threonyl-[protein] + ADP + H(+)</text>
        <dbReference type="Rhea" id="RHEA:46608"/>
        <dbReference type="Rhea" id="RHEA-COMP:11060"/>
        <dbReference type="Rhea" id="RHEA-COMP:11605"/>
        <dbReference type="ChEBI" id="CHEBI:15378"/>
        <dbReference type="ChEBI" id="CHEBI:30013"/>
        <dbReference type="ChEBI" id="CHEBI:30616"/>
        <dbReference type="ChEBI" id="CHEBI:61977"/>
        <dbReference type="ChEBI" id="CHEBI:456216"/>
        <dbReference type="EC" id="2.7.11.1"/>
    </reaction>
</comment>
<keyword evidence="8 20" id="KW-0732">Signal</keyword>
<organism evidence="22 23">
    <name type="scientific">Aegilops tauschii subsp. strangulata</name>
    <name type="common">Goatgrass</name>
    <dbReference type="NCBI Taxonomy" id="200361"/>
    <lineage>
        <taxon>Eukaryota</taxon>
        <taxon>Viridiplantae</taxon>
        <taxon>Streptophyta</taxon>
        <taxon>Embryophyta</taxon>
        <taxon>Tracheophyta</taxon>
        <taxon>Spermatophyta</taxon>
        <taxon>Magnoliopsida</taxon>
        <taxon>Liliopsida</taxon>
        <taxon>Poales</taxon>
        <taxon>Poaceae</taxon>
        <taxon>BOP clade</taxon>
        <taxon>Pooideae</taxon>
        <taxon>Triticodae</taxon>
        <taxon>Triticeae</taxon>
        <taxon>Triticinae</taxon>
        <taxon>Aegilops</taxon>
    </lineage>
</organism>
<evidence type="ECO:0000256" key="13">
    <source>
        <dbReference type="ARBA" id="ARBA00022989"/>
    </source>
</evidence>
<keyword evidence="12 18" id="KW-0067">ATP-binding</keyword>
<dbReference type="Gramene" id="AET1Gv20824600.4">
    <property type="protein sequence ID" value="AET1Gv20824600.4"/>
    <property type="gene ID" value="AET1Gv20824600"/>
</dbReference>
<evidence type="ECO:0000256" key="17">
    <source>
        <dbReference type="ARBA" id="ARBA00048679"/>
    </source>
</evidence>
<dbReference type="CDD" id="cd14066">
    <property type="entry name" value="STKc_IRAK"/>
    <property type="match status" value="1"/>
</dbReference>
<dbReference type="FunFam" id="3.30.200.20:FF:000178">
    <property type="entry name" value="serine/threonine-protein kinase PBS1-like"/>
    <property type="match status" value="1"/>
</dbReference>
<feature type="signal peptide" evidence="20">
    <location>
        <begin position="1"/>
        <end position="38"/>
    </location>
</feature>
<dbReference type="AlphaFoldDB" id="A0A452ZLM5"/>
<evidence type="ECO:0000256" key="9">
    <source>
        <dbReference type="ARBA" id="ARBA00022737"/>
    </source>
</evidence>
<dbReference type="InterPro" id="IPR017441">
    <property type="entry name" value="Protein_kinase_ATP_BS"/>
</dbReference>
<keyword evidence="6" id="KW-0808">Transferase</keyword>
<evidence type="ECO:0000256" key="19">
    <source>
        <dbReference type="SAM" id="Phobius"/>
    </source>
</evidence>